<dbReference type="EMBL" id="CAMXCT010001725">
    <property type="protein sequence ID" value="CAI3992544.1"/>
    <property type="molecule type" value="Genomic_DNA"/>
</dbReference>
<dbReference type="InterPro" id="IPR001611">
    <property type="entry name" value="Leu-rich_rpt"/>
</dbReference>
<dbReference type="Proteomes" id="UP001152797">
    <property type="component" value="Unassembled WGS sequence"/>
</dbReference>
<feature type="non-terminal residue" evidence="1">
    <location>
        <position position="188"/>
    </location>
</feature>
<dbReference type="PANTHER" id="PTHR24114">
    <property type="entry name" value="LEUCINE RICH REPEAT FAMILY PROTEIN"/>
    <property type="match status" value="1"/>
</dbReference>
<dbReference type="SUPFAM" id="SSF52047">
    <property type="entry name" value="RNI-like"/>
    <property type="match status" value="1"/>
</dbReference>
<comment type="caution">
    <text evidence="1">The sequence shown here is derived from an EMBL/GenBank/DDBJ whole genome shotgun (WGS) entry which is preliminary data.</text>
</comment>
<accession>A0A9P1CJ12</accession>
<dbReference type="EMBL" id="CAMXCT020001725">
    <property type="protein sequence ID" value="CAL1145919.1"/>
    <property type="molecule type" value="Genomic_DNA"/>
</dbReference>
<gene>
    <name evidence="1" type="ORF">C1SCF055_LOCUS19368</name>
</gene>
<sequence>MFIVVLNLAVPAMQIGLTFLLFKPVRAAAAPALGKALNRAVHNGNWIAAKTIWLEAEVGEDIQVFQRMMPHLRFLLEHCNFQELDKLSEGELKAWQRIAEMLALGEAKYCNLQNRKIGNSGAKVVAEAMKHTTTEELNLDSSEIGADGAEALGEGLKENRSLQRLYLYNNSIGDAGAKALGQGLKENR</sequence>
<reference evidence="2" key="2">
    <citation type="submission" date="2024-04" db="EMBL/GenBank/DDBJ databases">
        <authorList>
            <person name="Chen Y."/>
            <person name="Shah S."/>
            <person name="Dougan E. K."/>
            <person name="Thang M."/>
            <person name="Chan C."/>
        </authorList>
    </citation>
    <scope>NUCLEOTIDE SEQUENCE [LARGE SCALE GENOMIC DNA]</scope>
</reference>
<dbReference type="SMART" id="SM00368">
    <property type="entry name" value="LRR_RI"/>
    <property type="match status" value="2"/>
</dbReference>
<evidence type="ECO:0000313" key="1">
    <source>
        <dbReference type="EMBL" id="CAI3992544.1"/>
    </source>
</evidence>
<proteinExistence type="predicted"/>
<dbReference type="InterPro" id="IPR032675">
    <property type="entry name" value="LRR_dom_sf"/>
</dbReference>
<dbReference type="Gene3D" id="3.80.10.10">
    <property type="entry name" value="Ribonuclease Inhibitor"/>
    <property type="match status" value="1"/>
</dbReference>
<dbReference type="InterPro" id="IPR052394">
    <property type="entry name" value="LRR-containing"/>
</dbReference>
<dbReference type="OrthoDB" id="443999at2759"/>
<dbReference type="PANTHER" id="PTHR24114:SF2">
    <property type="entry name" value="F-BOX DOMAIN-CONTAINING PROTEIN-RELATED"/>
    <property type="match status" value="1"/>
</dbReference>
<dbReference type="Pfam" id="PF13516">
    <property type="entry name" value="LRR_6"/>
    <property type="match status" value="2"/>
</dbReference>
<protein>
    <submittedName>
        <fullName evidence="1">Uncharacterized protein</fullName>
    </submittedName>
</protein>
<keyword evidence="3" id="KW-1185">Reference proteome</keyword>
<evidence type="ECO:0000313" key="2">
    <source>
        <dbReference type="EMBL" id="CAL1145919.1"/>
    </source>
</evidence>
<reference evidence="1" key="1">
    <citation type="submission" date="2022-10" db="EMBL/GenBank/DDBJ databases">
        <authorList>
            <person name="Chen Y."/>
            <person name="Dougan E. K."/>
            <person name="Chan C."/>
            <person name="Rhodes N."/>
            <person name="Thang M."/>
        </authorList>
    </citation>
    <scope>NUCLEOTIDE SEQUENCE</scope>
</reference>
<organism evidence="1">
    <name type="scientific">Cladocopium goreaui</name>
    <dbReference type="NCBI Taxonomy" id="2562237"/>
    <lineage>
        <taxon>Eukaryota</taxon>
        <taxon>Sar</taxon>
        <taxon>Alveolata</taxon>
        <taxon>Dinophyceae</taxon>
        <taxon>Suessiales</taxon>
        <taxon>Symbiodiniaceae</taxon>
        <taxon>Cladocopium</taxon>
    </lineage>
</organism>
<dbReference type="EMBL" id="CAMXCT030001725">
    <property type="protein sequence ID" value="CAL4779856.1"/>
    <property type="molecule type" value="Genomic_DNA"/>
</dbReference>
<dbReference type="AlphaFoldDB" id="A0A9P1CJ12"/>
<name>A0A9P1CJ12_9DINO</name>
<evidence type="ECO:0000313" key="3">
    <source>
        <dbReference type="Proteomes" id="UP001152797"/>
    </source>
</evidence>